<comment type="caution">
    <text evidence="1">The sequence shown here is derived from an EMBL/GenBank/DDBJ whole genome shotgun (WGS) entry which is preliminary data.</text>
</comment>
<sequence>MKRIFDSEKGVDMLINEYARKSGVKIGKLFNNAIYCWFLPAAKTLQVEASFILQQEEAGELDQWTIKQSISRGVTWLGKYPVENCNILKSILLHFTCTPWSVTQEDNRNDFVKEMFSQAESKLKECDPNYRSFNACLGNFGEDICDHWDKVWNEKIMYDVISYIVFGEEAQKEFTWYEAISILKEIEVVANEKYGVK</sequence>
<dbReference type="AlphaFoldDB" id="S0FJQ4"/>
<organism evidence="1 2">
    <name type="scientific">Ruminiclostridium cellobioparum subsp. termitidis CT1112</name>
    <dbReference type="NCBI Taxonomy" id="1195236"/>
    <lineage>
        <taxon>Bacteria</taxon>
        <taxon>Bacillati</taxon>
        <taxon>Bacillota</taxon>
        <taxon>Clostridia</taxon>
        <taxon>Eubacteriales</taxon>
        <taxon>Oscillospiraceae</taxon>
        <taxon>Ruminiclostridium</taxon>
    </lineage>
</organism>
<gene>
    <name evidence="1" type="ORF">CTER_3722</name>
</gene>
<dbReference type="PATRIC" id="fig|1195236.3.peg.3940"/>
<dbReference type="RefSeq" id="WP_004628119.1">
    <property type="nucleotide sequence ID" value="NZ_AORV01000052.1"/>
</dbReference>
<keyword evidence="2" id="KW-1185">Reference proteome</keyword>
<name>S0FJQ4_RUMCE</name>
<reference evidence="1 2" key="1">
    <citation type="journal article" date="2013" name="Genome Announc.">
        <title>Draft Genome Sequence of the Cellulolytic, Mesophilic, Anaerobic Bacterium Clostridium termitidis Strain CT1112 (DSM 5398).</title>
        <authorList>
            <person name="Lal S."/>
            <person name="Ramachandran U."/>
            <person name="Zhang X."/>
            <person name="Munir R."/>
            <person name="Sparling R."/>
            <person name="Levin D.B."/>
        </authorList>
    </citation>
    <scope>NUCLEOTIDE SEQUENCE [LARGE SCALE GENOMIC DNA]</scope>
    <source>
        <strain evidence="1 2">CT1112</strain>
    </source>
</reference>
<evidence type="ECO:0000313" key="2">
    <source>
        <dbReference type="Proteomes" id="UP000014155"/>
    </source>
</evidence>
<proteinExistence type="predicted"/>
<protein>
    <submittedName>
        <fullName evidence="1">Uncharacterized protein</fullName>
    </submittedName>
</protein>
<accession>S0FJQ4</accession>
<dbReference type="STRING" id="1195236.CTER_3722"/>
<evidence type="ECO:0000313" key="1">
    <source>
        <dbReference type="EMBL" id="EMS70536.1"/>
    </source>
</evidence>
<dbReference type="EMBL" id="AORV01000052">
    <property type="protein sequence ID" value="EMS70536.1"/>
    <property type="molecule type" value="Genomic_DNA"/>
</dbReference>
<dbReference type="Proteomes" id="UP000014155">
    <property type="component" value="Unassembled WGS sequence"/>
</dbReference>